<feature type="compositionally biased region" description="Basic and acidic residues" evidence="1">
    <location>
        <begin position="1"/>
        <end position="10"/>
    </location>
</feature>
<gene>
    <name evidence="2" type="ORF">M514_07885</name>
</gene>
<reference evidence="2" key="1">
    <citation type="journal article" date="2014" name="Nat. Genet.">
        <title>Genome and transcriptome of the porcine whipworm Trichuris suis.</title>
        <authorList>
            <person name="Jex A.R."/>
            <person name="Nejsum P."/>
            <person name="Schwarz E.M."/>
            <person name="Hu L."/>
            <person name="Young N.D."/>
            <person name="Hall R.S."/>
            <person name="Korhonen P.K."/>
            <person name="Liao S."/>
            <person name="Thamsborg S."/>
            <person name="Xia J."/>
            <person name="Xu P."/>
            <person name="Wang S."/>
            <person name="Scheerlinck J.P."/>
            <person name="Hofmann A."/>
            <person name="Sternberg P.W."/>
            <person name="Wang J."/>
            <person name="Gasser R.B."/>
        </authorList>
    </citation>
    <scope>NUCLEOTIDE SEQUENCE [LARGE SCALE GENOMIC DNA]</scope>
    <source>
        <strain evidence="2">DCEP-RM93F</strain>
    </source>
</reference>
<feature type="compositionally biased region" description="Basic and acidic residues" evidence="1">
    <location>
        <begin position="20"/>
        <end position="34"/>
    </location>
</feature>
<protein>
    <submittedName>
        <fullName evidence="2">Uncharacterized protein</fullName>
    </submittedName>
</protein>
<proteinExistence type="predicted"/>
<dbReference type="Proteomes" id="UP000030758">
    <property type="component" value="Unassembled WGS sequence"/>
</dbReference>
<feature type="region of interest" description="Disordered" evidence="1">
    <location>
        <begin position="1"/>
        <end position="49"/>
    </location>
</feature>
<evidence type="ECO:0000256" key="1">
    <source>
        <dbReference type="SAM" id="MobiDB-lite"/>
    </source>
</evidence>
<sequence length="70" mass="8026">MDEWKDRPEDSSSNVFPPKEGMDGKHGQSSDKASDGSTLAPIAGLRRSERLAAKDERRVRRQFCEDYIWK</sequence>
<dbReference type="EMBL" id="KL369571">
    <property type="protein sequence ID" value="KFD59127.1"/>
    <property type="molecule type" value="Genomic_DNA"/>
</dbReference>
<accession>A0A085MPI1</accession>
<evidence type="ECO:0000313" key="2">
    <source>
        <dbReference type="EMBL" id="KFD59127.1"/>
    </source>
</evidence>
<name>A0A085MPI1_9BILA</name>
<feature type="non-terminal residue" evidence="2">
    <location>
        <position position="70"/>
    </location>
</feature>
<organism evidence="2">
    <name type="scientific">Trichuris suis</name>
    <name type="common">pig whipworm</name>
    <dbReference type="NCBI Taxonomy" id="68888"/>
    <lineage>
        <taxon>Eukaryota</taxon>
        <taxon>Metazoa</taxon>
        <taxon>Ecdysozoa</taxon>
        <taxon>Nematoda</taxon>
        <taxon>Enoplea</taxon>
        <taxon>Dorylaimia</taxon>
        <taxon>Trichinellida</taxon>
        <taxon>Trichuridae</taxon>
        <taxon>Trichuris</taxon>
    </lineage>
</organism>
<dbReference type="AlphaFoldDB" id="A0A085MPI1"/>